<accession>A0A919AWX6</accession>
<feature type="binding site" evidence="2">
    <location>
        <position position="206"/>
    </location>
    <ligand>
        <name>Mg(2+)</name>
        <dbReference type="ChEBI" id="CHEBI:18420"/>
        <label>3</label>
    </ligand>
</feature>
<evidence type="ECO:0000256" key="1">
    <source>
        <dbReference type="ARBA" id="ARBA00022977"/>
    </source>
</evidence>
<comment type="pathway">
    <text evidence="2">Cofactor biosynthesis; thiamine diphosphate biosynthesis; thiamine diphosphate from thiamine phosphate: step 1/1.</text>
</comment>
<feature type="binding site" evidence="2">
    <location>
        <position position="43"/>
    </location>
    <ligand>
        <name>Mg(2+)</name>
        <dbReference type="ChEBI" id="CHEBI:18420"/>
        <label>2</label>
    </ligand>
</feature>
<dbReference type="HAMAP" id="MF_02128">
    <property type="entry name" value="TMP_kinase"/>
    <property type="match status" value="1"/>
</dbReference>
<feature type="binding site" evidence="2">
    <location>
        <position position="26"/>
    </location>
    <ligand>
        <name>Mg(2+)</name>
        <dbReference type="ChEBI" id="CHEBI:18420"/>
        <label>4</label>
    </ligand>
</feature>
<keyword evidence="2" id="KW-0547">Nucleotide-binding</keyword>
<dbReference type="RefSeq" id="WP_191253513.1">
    <property type="nucleotide sequence ID" value="NZ_BNCI01000002.1"/>
</dbReference>
<dbReference type="InterPro" id="IPR036676">
    <property type="entry name" value="PurM-like_C_sf"/>
</dbReference>
<keyword evidence="1 2" id="KW-0784">Thiamine biosynthesis</keyword>
<protein>
    <recommendedName>
        <fullName evidence="2">Thiamine-monophosphate kinase</fullName>
        <shortName evidence="2">TMP kinase</shortName>
        <shortName evidence="2">Thiamine-phosphate kinase</shortName>
        <ecNumber evidence="2">2.7.4.16</ecNumber>
    </recommendedName>
</protein>
<dbReference type="Gene3D" id="3.90.650.10">
    <property type="entry name" value="PurM-like C-terminal domain"/>
    <property type="match status" value="1"/>
</dbReference>
<dbReference type="GO" id="GO:0009228">
    <property type="term" value="P:thiamine biosynthetic process"/>
    <property type="evidence" value="ECO:0007669"/>
    <property type="project" value="UniProtKB-KW"/>
</dbReference>
<dbReference type="Pfam" id="PF02769">
    <property type="entry name" value="AIRS_C"/>
    <property type="match status" value="1"/>
</dbReference>
<reference evidence="5" key="2">
    <citation type="submission" date="2020-09" db="EMBL/GenBank/DDBJ databases">
        <authorList>
            <person name="Sun Q."/>
            <person name="Kim S."/>
        </authorList>
    </citation>
    <scope>NUCLEOTIDE SEQUENCE</scope>
    <source>
        <strain evidence="5">KCTC 42590</strain>
    </source>
</reference>
<dbReference type="GO" id="GO:0009229">
    <property type="term" value="P:thiamine diphosphate biosynthetic process"/>
    <property type="evidence" value="ECO:0007669"/>
    <property type="project" value="UniProtKB-UniRule"/>
</dbReference>
<reference evidence="5" key="1">
    <citation type="journal article" date="2014" name="Int. J. Syst. Evol. Microbiol.">
        <title>Complete genome sequence of Corynebacterium casei LMG S-19264T (=DSM 44701T), isolated from a smear-ripened cheese.</title>
        <authorList>
            <consortium name="US DOE Joint Genome Institute (JGI-PGF)"/>
            <person name="Walter F."/>
            <person name="Albersmeier A."/>
            <person name="Kalinowski J."/>
            <person name="Ruckert C."/>
        </authorList>
    </citation>
    <scope>NUCLEOTIDE SEQUENCE</scope>
    <source>
        <strain evidence="5">KCTC 42590</strain>
    </source>
</reference>
<dbReference type="SUPFAM" id="SSF55326">
    <property type="entry name" value="PurM N-terminal domain-like"/>
    <property type="match status" value="1"/>
</dbReference>
<feature type="binding site" evidence="2">
    <location>
        <position position="41"/>
    </location>
    <ligand>
        <name>Mg(2+)</name>
        <dbReference type="ChEBI" id="CHEBI:18420"/>
        <label>4</label>
    </ligand>
</feature>
<feature type="binding site" evidence="2">
    <location>
        <position position="71"/>
    </location>
    <ligand>
        <name>Mg(2+)</name>
        <dbReference type="ChEBI" id="CHEBI:18420"/>
        <label>4</label>
    </ligand>
</feature>
<dbReference type="InterPro" id="IPR006283">
    <property type="entry name" value="ThiL-like"/>
</dbReference>
<dbReference type="GO" id="GO:0009030">
    <property type="term" value="F:thiamine-phosphate kinase activity"/>
    <property type="evidence" value="ECO:0007669"/>
    <property type="project" value="UniProtKB-UniRule"/>
</dbReference>
<feature type="binding site" evidence="2">
    <location>
        <position position="145"/>
    </location>
    <ligand>
        <name>ATP</name>
        <dbReference type="ChEBI" id="CHEBI:30616"/>
    </ligand>
</feature>
<dbReference type="InterPro" id="IPR010918">
    <property type="entry name" value="PurM-like_C_dom"/>
</dbReference>
<dbReference type="Proteomes" id="UP000630923">
    <property type="component" value="Unassembled WGS sequence"/>
</dbReference>
<keyword evidence="2 5" id="KW-0418">Kinase</keyword>
<proteinExistence type="inferred from homology"/>
<comment type="catalytic activity">
    <reaction evidence="2">
        <text>thiamine phosphate + ATP = thiamine diphosphate + ADP</text>
        <dbReference type="Rhea" id="RHEA:15913"/>
        <dbReference type="ChEBI" id="CHEBI:30616"/>
        <dbReference type="ChEBI" id="CHEBI:37575"/>
        <dbReference type="ChEBI" id="CHEBI:58937"/>
        <dbReference type="ChEBI" id="CHEBI:456216"/>
        <dbReference type="EC" id="2.7.4.16"/>
    </reaction>
</comment>
<evidence type="ECO:0000313" key="5">
    <source>
        <dbReference type="EMBL" id="GHF29091.1"/>
    </source>
</evidence>
<comment type="caution">
    <text evidence="2">Lacks conserved residue(s) required for the propagation of feature annotation.</text>
</comment>
<feature type="binding site" evidence="2">
    <location>
        <position position="209"/>
    </location>
    <ligand>
        <name>Mg(2+)</name>
        <dbReference type="ChEBI" id="CHEBI:18420"/>
        <label>5</label>
    </ligand>
</feature>
<keyword evidence="2" id="KW-0808">Transferase</keyword>
<dbReference type="EC" id="2.7.4.16" evidence="2"/>
<keyword evidence="2" id="KW-0067">ATP-binding</keyword>
<evidence type="ECO:0000259" key="3">
    <source>
        <dbReference type="Pfam" id="PF00586"/>
    </source>
</evidence>
<feature type="binding site" evidence="2">
    <location>
        <begin position="118"/>
        <end position="119"/>
    </location>
    <ligand>
        <name>ATP</name>
        <dbReference type="ChEBI" id="CHEBI:30616"/>
    </ligand>
</feature>
<feature type="binding site" evidence="2">
    <location>
        <position position="208"/>
    </location>
    <ligand>
        <name>ATP</name>
        <dbReference type="ChEBI" id="CHEBI:30616"/>
    </ligand>
</feature>
<comment type="miscellaneous">
    <text evidence="2">Reaction mechanism of ThiL seems to utilize a direct, inline transfer of the gamma-phosphate of ATP to TMP rather than a phosphorylated enzyme intermediate.</text>
</comment>
<feature type="binding site" evidence="2">
    <location>
        <position position="119"/>
    </location>
    <ligand>
        <name>Mg(2+)</name>
        <dbReference type="ChEBI" id="CHEBI:18420"/>
        <label>1</label>
    </ligand>
</feature>
<dbReference type="GO" id="GO:0000287">
    <property type="term" value="F:magnesium ion binding"/>
    <property type="evidence" value="ECO:0007669"/>
    <property type="project" value="UniProtKB-UniRule"/>
</dbReference>
<evidence type="ECO:0000256" key="2">
    <source>
        <dbReference type="HAMAP-Rule" id="MF_02128"/>
    </source>
</evidence>
<dbReference type="GO" id="GO:0005524">
    <property type="term" value="F:ATP binding"/>
    <property type="evidence" value="ECO:0007669"/>
    <property type="project" value="UniProtKB-UniRule"/>
</dbReference>
<feature type="domain" description="PurM-like C-terminal" evidence="4">
    <location>
        <begin position="149"/>
        <end position="295"/>
    </location>
</feature>
<evidence type="ECO:0000259" key="4">
    <source>
        <dbReference type="Pfam" id="PF02769"/>
    </source>
</evidence>
<dbReference type="InterPro" id="IPR016188">
    <property type="entry name" value="PurM-like_N"/>
</dbReference>
<keyword evidence="6" id="KW-1185">Reference proteome</keyword>
<dbReference type="Pfam" id="PF00586">
    <property type="entry name" value="AIRS"/>
    <property type="match status" value="1"/>
</dbReference>
<sequence>MSGEFKRIETYFRPLAGLEGLSLLDDASLISPPEGVDLVVTKDILIENVHFLSSDPADTLARKALAVNLSDLAAKGADPYLYYLGLAVPSGVSDDWFAAFAQGLADMQDTYSLSLAGGDTTRSPDAIMLSITLIGTVPKGGMIQRSTARVGDLVCVSGTLGDGALGLLAAQGNIPANQHLLENYQRPVPRQDMVPIIRKVATASADISDGLLADLGHICTASGVGAVVRQAALPISDDANAVLASMPEYRPLIWSGGDDYELVFTVPAQYRAELESGHAAVSIIGEIIDGAEVTLLDLDNNPVKVSRSGFQHF</sequence>
<dbReference type="AlphaFoldDB" id="A0A919AWX6"/>
<comment type="similarity">
    <text evidence="2">Belongs to the thiamine-monophosphate kinase family.</text>
</comment>
<feature type="binding site" evidence="2">
    <location>
        <position position="26"/>
    </location>
    <ligand>
        <name>Mg(2+)</name>
        <dbReference type="ChEBI" id="CHEBI:18420"/>
        <label>3</label>
    </ligand>
</feature>
<dbReference type="Gene3D" id="3.30.1330.10">
    <property type="entry name" value="PurM-like, N-terminal domain"/>
    <property type="match status" value="1"/>
</dbReference>
<dbReference type="PANTHER" id="PTHR30270:SF0">
    <property type="entry name" value="THIAMINE-MONOPHOSPHATE KINASE"/>
    <property type="match status" value="1"/>
</dbReference>
<gene>
    <name evidence="2 5" type="primary">thiL</name>
    <name evidence="5" type="ORF">GCM10017044_25430</name>
</gene>
<feature type="binding site" evidence="2">
    <location>
        <position position="43"/>
    </location>
    <ligand>
        <name>Mg(2+)</name>
        <dbReference type="ChEBI" id="CHEBI:18420"/>
        <label>1</label>
    </ligand>
</feature>
<feature type="binding site" evidence="2">
    <location>
        <position position="50"/>
    </location>
    <ligand>
        <name>substrate</name>
    </ligand>
</feature>
<feature type="binding site" evidence="2">
    <location>
        <position position="258"/>
    </location>
    <ligand>
        <name>substrate</name>
    </ligand>
</feature>
<evidence type="ECO:0000313" key="6">
    <source>
        <dbReference type="Proteomes" id="UP000630923"/>
    </source>
</evidence>
<feature type="domain" description="PurM-like N-terminal" evidence="3">
    <location>
        <begin position="25"/>
        <end position="137"/>
    </location>
</feature>
<feature type="binding site" evidence="2">
    <location>
        <position position="71"/>
    </location>
    <ligand>
        <name>Mg(2+)</name>
        <dbReference type="ChEBI" id="CHEBI:18420"/>
        <label>2</label>
    </ligand>
</feature>
<feature type="binding site" evidence="2">
    <location>
        <position position="310"/>
    </location>
    <ligand>
        <name>substrate</name>
    </ligand>
</feature>
<keyword evidence="2" id="KW-0479">Metal-binding</keyword>
<dbReference type="CDD" id="cd02194">
    <property type="entry name" value="ThiL"/>
    <property type="match status" value="1"/>
</dbReference>
<feature type="binding site" evidence="2">
    <location>
        <position position="71"/>
    </location>
    <ligand>
        <name>Mg(2+)</name>
        <dbReference type="ChEBI" id="CHEBI:18420"/>
        <label>3</label>
    </ligand>
</feature>
<organism evidence="5 6">
    <name type="scientific">Kordiimonas sediminis</name>
    <dbReference type="NCBI Taxonomy" id="1735581"/>
    <lineage>
        <taxon>Bacteria</taxon>
        <taxon>Pseudomonadati</taxon>
        <taxon>Pseudomonadota</taxon>
        <taxon>Alphaproteobacteria</taxon>
        <taxon>Kordiimonadales</taxon>
        <taxon>Kordiimonadaceae</taxon>
        <taxon>Kordiimonas</taxon>
    </lineage>
</organism>
<dbReference type="PANTHER" id="PTHR30270">
    <property type="entry name" value="THIAMINE-MONOPHOSPHATE KINASE"/>
    <property type="match status" value="1"/>
</dbReference>
<dbReference type="EMBL" id="BNCI01000002">
    <property type="protein sequence ID" value="GHF29091.1"/>
    <property type="molecule type" value="Genomic_DNA"/>
</dbReference>
<name>A0A919AWX6_9PROT</name>
<comment type="caution">
    <text evidence="5">The sequence shown here is derived from an EMBL/GenBank/DDBJ whole genome shotgun (WGS) entry which is preliminary data.</text>
</comment>
<dbReference type="PIRSF" id="PIRSF005303">
    <property type="entry name" value="Thiam_monoph_kin"/>
    <property type="match status" value="1"/>
</dbReference>
<dbReference type="NCBIfam" id="TIGR01379">
    <property type="entry name" value="thiL"/>
    <property type="match status" value="1"/>
</dbReference>
<comment type="function">
    <text evidence="2">Catalyzes the ATP-dependent phosphorylation of thiamine-monophosphate (TMP) to form thiamine-pyrophosphate (TPP), the active form of vitamin B1.</text>
</comment>
<keyword evidence="2" id="KW-0460">Magnesium</keyword>
<dbReference type="SUPFAM" id="SSF56042">
    <property type="entry name" value="PurM C-terminal domain-like"/>
    <property type="match status" value="1"/>
</dbReference>
<dbReference type="InterPro" id="IPR036921">
    <property type="entry name" value="PurM-like_N_sf"/>
</dbReference>